<evidence type="ECO:0000256" key="1">
    <source>
        <dbReference type="ARBA" id="ARBA00006484"/>
    </source>
</evidence>
<evidence type="ECO:0000259" key="4">
    <source>
        <dbReference type="SMART" id="SM00822"/>
    </source>
</evidence>
<comment type="similarity">
    <text evidence="1 3">Belongs to the short-chain dehydrogenases/reductases (SDR) family.</text>
</comment>
<organism evidence="5 6">
    <name type="scientific">Pseudoalteromonas spongiae</name>
    <dbReference type="NCBI Taxonomy" id="298657"/>
    <lineage>
        <taxon>Bacteria</taxon>
        <taxon>Pseudomonadati</taxon>
        <taxon>Pseudomonadota</taxon>
        <taxon>Gammaproteobacteria</taxon>
        <taxon>Alteromonadales</taxon>
        <taxon>Pseudoalteromonadaceae</taxon>
        <taxon>Pseudoalteromonas</taxon>
    </lineage>
</organism>
<dbReference type="PRINTS" id="PR00081">
    <property type="entry name" value="GDHRDH"/>
</dbReference>
<dbReference type="Proteomes" id="UP001382455">
    <property type="component" value="Unassembled WGS sequence"/>
</dbReference>
<dbReference type="EMBL" id="JBAWKS010000002">
    <property type="protein sequence ID" value="MEI4551186.1"/>
    <property type="molecule type" value="Genomic_DNA"/>
</dbReference>
<dbReference type="PANTHER" id="PTHR44196:SF1">
    <property type="entry name" value="DEHYDROGENASE_REDUCTASE SDR FAMILY MEMBER 7B"/>
    <property type="match status" value="1"/>
</dbReference>
<evidence type="ECO:0000313" key="5">
    <source>
        <dbReference type="EMBL" id="MEI4551186.1"/>
    </source>
</evidence>
<protein>
    <submittedName>
        <fullName evidence="5">SDR family oxidoreductase</fullName>
    </submittedName>
</protein>
<evidence type="ECO:0000256" key="3">
    <source>
        <dbReference type="RuleBase" id="RU000363"/>
    </source>
</evidence>
<dbReference type="InterPro" id="IPR020904">
    <property type="entry name" value="Sc_DH/Rdtase_CS"/>
</dbReference>
<accession>A0ABU8EYA3</accession>
<sequence>MSQIKKLCLLTGASGGIGEAIAKTLAARGYTLVISGRDLSKLNHLKNALPGEHFYQLADLSDSASRSNLMAFVKSLGKLDLLINCAGLSLFKPFTDTQLDEIERLLKLNVTAAMALSQEALIEAGDHPLTIINVGSALGAIGHPGYVAYCTSKFALRGFSEALGREYANSNKQIKYLAPRATNTAINSNEVVQMNKLLGNQMDEPEVVASALIALLDSSAKRKTLGWPEKLFVRLNGAFPELVDNALARKVKKIKSFFTQSLKEA</sequence>
<dbReference type="SMART" id="SM00822">
    <property type="entry name" value="PKS_KR"/>
    <property type="match status" value="1"/>
</dbReference>
<dbReference type="Pfam" id="PF00106">
    <property type="entry name" value="adh_short"/>
    <property type="match status" value="1"/>
</dbReference>
<name>A0ABU8EYA3_9GAMM</name>
<keyword evidence="6" id="KW-1185">Reference proteome</keyword>
<feature type="domain" description="Ketoreductase" evidence="4">
    <location>
        <begin position="6"/>
        <end position="194"/>
    </location>
</feature>
<dbReference type="SUPFAM" id="SSF51735">
    <property type="entry name" value="NAD(P)-binding Rossmann-fold domains"/>
    <property type="match status" value="1"/>
</dbReference>
<dbReference type="CDD" id="cd05233">
    <property type="entry name" value="SDR_c"/>
    <property type="match status" value="1"/>
</dbReference>
<dbReference type="PROSITE" id="PS00061">
    <property type="entry name" value="ADH_SHORT"/>
    <property type="match status" value="1"/>
</dbReference>
<dbReference type="InterPro" id="IPR057326">
    <property type="entry name" value="KR_dom"/>
</dbReference>
<evidence type="ECO:0000313" key="6">
    <source>
        <dbReference type="Proteomes" id="UP001382455"/>
    </source>
</evidence>
<dbReference type="InterPro" id="IPR002347">
    <property type="entry name" value="SDR_fam"/>
</dbReference>
<dbReference type="Gene3D" id="3.40.50.720">
    <property type="entry name" value="NAD(P)-binding Rossmann-like Domain"/>
    <property type="match status" value="1"/>
</dbReference>
<keyword evidence="2" id="KW-0560">Oxidoreductase</keyword>
<gene>
    <name evidence="5" type="ORF">WAE96_16050</name>
</gene>
<reference evidence="5 6" key="1">
    <citation type="submission" date="2023-12" db="EMBL/GenBank/DDBJ databases">
        <title>Friends and Foes: Symbiotic and Algicidal bacterial influence on Karenia brevis blooms.</title>
        <authorList>
            <person name="Fei C."/>
            <person name="Mohamed A.R."/>
            <person name="Booker A."/>
            <person name="Arshad M."/>
            <person name="Klass S."/>
            <person name="Ahn S."/>
            <person name="Gilbert P.M."/>
            <person name="Heil C.A."/>
            <person name="Martinez J.M."/>
            <person name="Amin S.A."/>
        </authorList>
    </citation>
    <scope>NUCLEOTIDE SEQUENCE [LARGE SCALE GENOMIC DNA]</scope>
    <source>
        <strain evidence="5 6">CE15</strain>
    </source>
</reference>
<dbReference type="PANTHER" id="PTHR44196">
    <property type="entry name" value="DEHYDROGENASE/REDUCTASE SDR FAMILY MEMBER 7B"/>
    <property type="match status" value="1"/>
</dbReference>
<proteinExistence type="inferred from homology"/>
<dbReference type="PRINTS" id="PR00080">
    <property type="entry name" value="SDRFAMILY"/>
</dbReference>
<dbReference type="NCBIfam" id="NF006565">
    <property type="entry name" value="PRK09072.1"/>
    <property type="match status" value="1"/>
</dbReference>
<comment type="caution">
    <text evidence="5">The sequence shown here is derived from an EMBL/GenBank/DDBJ whole genome shotgun (WGS) entry which is preliminary data.</text>
</comment>
<dbReference type="InterPro" id="IPR036291">
    <property type="entry name" value="NAD(P)-bd_dom_sf"/>
</dbReference>
<dbReference type="RefSeq" id="WP_336436203.1">
    <property type="nucleotide sequence ID" value="NZ_JBAWKS010000002.1"/>
</dbReference>
<evidence type="ECO:0000256" key="2">
    <source>
        <dbReference type="ARBA" id="ARBA00023002"/>
    </source>
</evidence>